<reference evidence="4" key="1">
    <citation type="journal article" date="2021" name="ISME J.">
        <title>Fine-scale metabolic discontinuity in a stratified prokaryote microbiome of a Red Sea deep halocline.</title>
        <authorList>
            <person name="Michoud G."/>
            <person name="Ngugi D.K."/>
            <person name="Barozzi A."/>
            <person name="Merlino G."/>
            <person name="Calleja M.L."/>
            <person name="Delgado-Huertas A."/>
            <person name="Moran X.A.G."/>
            <person name="Daffonchio D."/>
        </authorList>
    </citation>
    <scope>NUCLEOTIDE SEQUENCE</scope>
    <source>
        <strain evidence="4">SuakinDeep_MAG55_1</strain>
    </source>
</reference>
<dbReference type="InterPro" id="IPR035938">
    <property type="entry name" value="Hemerythrin-like_sf"/>
</dbReference>
<dbReference type="PROSITE" id="PS00550">
    <property type="entry name" value="HEMERYTHRINS"/>
    <property type="match status" value="1"/>
</dbReference>
<dbReference type="SUPFAM" id="SSF47188">
    <property type="entry name" value="Hemerythrin-like"/>
    <property type="match status" value="1"/>
</dbReference>
<evidence type="ECO:0000256" key="1">
    <source>
        <dbReference type="ARBA" id="ARBA00010587"/>
    </source>
</evidence>
<proteinExistence type="inferred from homology"/>
<evidence type="ECO:0000313" key="5">
    <source>
        <dbReference type="Proteomes" id="UP000722750"/>
    </source>
</evidence>
<dbReference type="AlphaFoldDB" id="A0A942A5N5"/>
<dbReference type="InterPro" id="IPR016131">
    <property type="entry name" value="Haemerythrin_Fe_BS"/>
</dbReference>
<keyword evidence="3" id="KW-0408">Iron</keyword>
<sequence>MSDGKGKEVLERILGNLASYADYHFTAEETEMVKYKYPDYEAHRGKHQAMLGKVGALIEDY</sequence>
<dbReference type="Proteomes" id="UP000722750">
    <property type="component" value="Unassembled WGS sequence"/>
</dbReference>
<gene>
    <name evidence="4" type="ORF">MAG551_01814</name>
</gene>
<dbReference type="GO" id="GO:0046872">
    <property type="term" value="F:metal ion binding"/>
    <property type="evidence" value="ECO:0007669"/>
    <property type="project" value="UniProtKB-KW"/>
</dbReference>
<dbReference type="InterPro" id="IPR012827">
    <property type="entry name" value="Hemerythrin_metal-bd"/>
</dbReference>
<accession>A0A942A5N5</accession>
<organism evidence="4 5">
    <name type="scientific">Candidatus Scalindua arabica</name>
    <dbReference type="NCBI Taxonomy" id="1127984"/>
    <lineage>
        <taxon>Bacteria</taxon>
        <taxon>Pseudomonadati</taxon>
        <taxon>Planctomycetota</taxon>
        <taxon>Candidatus Brocadiia</taxon>
        <taxon>Candidatus Brocadiales</taxon>
        <taxon>Candidatus Scalinduaceae</taxon>
        <taxon>Candidatus Scalindua</taxon>
    </lineage>
</organism>
<name>A0A942A5N5_9BACT</name>
<evidence type="ECO:0000313" key="4">
    <source>
        <dbReference type="EMBL" id="MBS1258752.1"/>
    </source>
</evidence>
<dbReference type="CDD" id="cd12107">
    <property type="entry name" value="Hemerythrin"/>
    <property type="match status" value="1"/>
</dbReference>
<evidence type="ECO:0000256" key="3">
    <source>
        <dbReference type="ARBA" id="ARBA00023004"/>
    </source>
</evidence>
<dbReference type="Gene3D" id="1.20.120.50">
    <property type="entry name" value="Hemerythrin-like"/>
    <property type="match status" value="1"/>
</dbReference>
<comment type="caution">
    <text evidence="4">The sequence shown here is derived from an EMBL/GenBank/DDBJ whole genome shotgun (WGS) entry which is preliminary data.</text>
</comment>
<evidence type="ECO:0000256" key="2">
    <source>
        <dbReference type="ARBA" id="ARBA00022723"/>
    </source>
</evidence>
<dbReference type="EMBL" id="JAANXD010000074">
    <property type="protein sequence ID" value="MBS1258752.1"/>
    <property type="molecule type" value="Genomic_DNA"/>
</dbReference>
<keyword evidence="2" id="KW-0479">Metal-binding</keyword>
<comment type="similarity">
    <text evidence="1">Belongs to the hemerythrin family.</text>
</comment>
<protein>
    <submittedName>
        <fullName evidence="4">Bacteriohemerythrin</fullName>
    </submittedName>
</protein>